<dbReference type="EMBL" id="CP000102">
    <property type="protein sequence ID" value="ABC57129.1"/>
    <property type="molecule type" value="Genomic_DNA"/>
</dbReference>
<keyword evidence="3" id="KW-1185">Reference proteome</keyword>
<accession>Q2NGC4</accession>
<proteinExistence type="predicted"/>
<keyword evidence="1" id="KW-0812">Transmembrane</keyword>
<protein>
    <submittedName>
        <fullName evidence="2">Hypothetical membrane-spanning protein</fullName>
    </submittedName>
</protein>
<evidence type="ECO:0000256" key="1">
    <source>
        <dbReference type="SAM" id="Phobius"/>
    </source>
</evidence>
<name>Q2NGC4_METST</name>
<dbReference type="KEGG" id="mst:Msp_0731"/>
<sequence length="113" mass="13737">MVYFYFYSSFYSFFSFICFRVCYSEVIFYLICCFFYFCIFFPLFECFKVGNSISFININISLLYLVFSYFFSSFSRVCNNYFAMLIVYIFISFIIQTMDKYVILMNIITTKSC</sequence>
<dbReference type="AlphaFoldDB" id="Q2NGC4"/>
<organism evidence="2 3">
    <name type="scientific">Methanosphaera stadtmanae (strain ATCC 43021 / DSM 3091 / JCM 11832 / MCB-3)</name>
    <dbReference type="NCBI Taxonomy" id="339860"/>
    <lineage>
        <taxon>Archaea</taxon>
        <taxon>Methanobacteriati</taxon>
        <taxon>Methanobacteriota</taxon>
        <taxon>Methanomada group</taxon>
        <taxon>Methanobacteria</taxon>
        <taxon>Methanobacteriales</taxon>
        <taxon>Methanobacteriaceae</taxon>
        <taxon>Methanosphaera</taxon>
    </lineage>
</organism>
<dbReference type="Proteomes" id="UP000001931">
    <property type="component" value="Chromosome"/>
</dbReference>
<evidence type="ECO:0000313" key="3">
    <source>
        <dbReference type="Proteomes" id="UP000001931"/>
    </source>
</evidence>
<feature type="transmembrane region" description="Helical" evidence="1">
    <location>
        <begin position="56"/>
        <end position="75"/>
    </location>
</feature>
<feature type="transmembrane region" description="Helical" evidence="1">
    <location>
        <begin position="81"/>
        <end position="98"/>
    </location>
</feature>
<dbReference type="HOGENOM" id="CLU_2127884_0_0_2"/>
<keyword evidence="1" id="KW-1133">Transmembrane helix</keyword>
<feature type="transmembrane region" description="Helical" evidence="1">
    <location>
        <begin position="26"/>
        <end position="44"/>
    </location>
</feature>
<evidence type="ECO:0000313" key="2">
    <source>
        <dbReference type="EMBL" id="ABC57129.1"/>
    </source>
</evidence>
<keyword evidence="1" id="KW-0472">Membrane</keyword>
<reference evidence="2 3" key="1">
    <citation type="journal article" date="2006" name="J. Bacteriol.">
        <title>The genome sequence of Methanosphaera stadtmanae reveals why this human intestinal archaeon is restricted to methanol and H2 for methane formation and ATP synthesis.</title>
        <authorList>
            <person name="Fricke W.F."/>
            <person name="Seedorf H."/>
            <person name="Henne A."/>
            <person name="Kruer M."/>
            <person name="Liesegang H."/>
            <person name="Hedderich R."/>
            <person name="Gottschalk G."/>
            <person name="Thauer R.K."/>
        </authorList>
    </citation>
    <scope>NUCLEOTIDE SEQUENCE [LARGE SCALE GENOMIC DNA]</scope>
    <source>
        <strain evidence="3">ATCC 43021 / DSM 3091 / JCM 11832 / MCB-3</strain>
    </source>
</reference>
<gene>
    <name evidence="2" type="ordered locus">Msp_0731</name>
</gene>
<dbReference type="STRING" id="339860.Msp_0731"/>